<reference evidence="1" key="5">
    <citation type="submission" date="2025-09" db="UniProtKB">
        <authorList>
            <consortium name="Ensembl"/>
        </authorList>
    </citation>
    <scope>IDENTIFICATION</scope>
</reference>
<dbReference type="Proteomes" id="UP000005640">
    <property type="component" value="Chromosome 2"/>
</dbReference>
<gene>
    <name evidence="1" type="primary">GMPPA</name>
</gene>
<reference evidence="1 2" key="1">
    <citation type="journal article" date="2001" name="Nature">
        <title>Initial sequencing and analysis of the human genome.</title>
        <authorList>
            <consortium name="International Human Genome Sequencing Consortium"/>
            <person name="Lander E.S."/>
            <person name="Linton L.M."/>
            <person name="Birren B."/>
            <person name="Nusbaum C."/>
            <person name="Zody M.C."/>
            <person name="Baldwin J."/>
            <person name="Devon K."/>
            <person name="Dewar K."/>
            <person name="Doyle M."/>
            <person name="FitzHugh W."/>
            <person name="Funke R."/>
            <person name="Gage D."/>
            <person name="Harris K."/>
            <person name="Heaford A."/>
            <person name="Howland J."/>
            <person name="Kann L."/>
            <person name="Lehoczky J."/>
            <person name="LeVine R."/>
            <person name="McEwan P."/>
            <person name="McKernan K."/>
            <person name="Meldrim J."/>
            <person name="Mesirov J.P."/>
            <person name="Miranda C."/>
            <person name="Morris W."/>
            <person name="Naylor J."/>
            <person name="Raymond C."/>
            <person name="Rosetti M."/>
            <person name="Santos R."/>
            <person name="Sheridan A."/>
            <person name="Sougnez C."/>
            <person name="Stange-Thomann N."/>
            <person name="Stojanovic N."/>
            <person name="Subramanian A."/>
            <person name="Wyman D."/>
            <person name="Rogers J."/>
            <person name="Sulston J."/>
            <person name="Ainscough R."/>
            <person name="Beck S."/>
            <person name="Bentley D."/>
            <person name="Burton J."/>
            <person name="Clee C."/>
            <person name="Carter N."/>
            <person name="Coulson A."/>
            <person name="Deadman R."/>
            <person name="Deloukas P."/>
            <person name="Dunham A."/>
            <person name="Dunham I."/>
            <person name="Durbin R."/>
            <person name="French L."/>
            <person name="Grafham D."/>
            <person name="Gregory S."/>
            <person name="Hubbard T."/>
            <person name="Humphray S."/>
            <person name="Hunt A."/>
            <person name="Jones M."/>
            <person name="Lloyd C."/>
            <person name="McMurray A."/>
            <person name="Matthews L."/>
            <person name="Mercer S."/>
            <person name="Milne S."/>
            <person name="Mullikin J.C."/>
            <person name="Mungall A."/>
            <person name="Plumb R."/>
            <person name="Ross M."/>
            <person name="Shownkeen R."/>
            <person name="Sims S."/>
            <person name="Waterston R.H."/>
            <person name="Wilson R.K."/>
            <person name="Hillier L.W."/>
            <person name="McPherson J.D."/>
            <person name="Marra M.A."/>
            <person name="Mardis E.R."/>
            <person name="Fulton L.A."/>
            <person name="Chinwalla A.T."/>
            <person name="Pepin K.H."/>
            <person name="Gish W.R."/>
            <person name="Chissoe S.L."/>
            <person name="Wendl M.C."/>
            <person name="Delehaunty K.D."/>
            <person name="Miner T.L."/>
            <person name="Delehaunty A."/>
            <person name="Kramer J.B."/>
            <person name="Cook L.L."/>
            <person name="Fulton R.S."/>
            <person name="Johnson D.L."/>
            <person name="Minx P.J."/>
            <person name="Clifton S.W."/>
            <person name="Hawkins T."/>
            <person name="Branscomb E."/>
            <person name="Predki P."/>
            <person name="Richardson P."/>
            <person name="Wenning S."/>
            <person name="Slezak T."/>
            <person name="Doggett N."/>
            <person name="Cheng J.F."/>
            <person name="Olsen A."/>
            <person name="Lucas S."/>
            <person name="Elkin C."/>
            <person name="Uberbacher E."/>
            <person name="Frazier M."/>
            <person name="Gibbs R.A."/>
            <person name="Muzny D.M."/>
            <person name="Scherer S.E."/>
            <person name="Bouck J.B."/>
            <person name="Sodergren E.J."/>
            <person name="Worley K.C."/>
            <person name="Rives C.M."/>
            <person name="Gorrell J.H."/>
            <person name="Metzker M.L."/>
            <person name="Naylor S.L."/>
            <person name="Kucherlapati R.S."/>
            <person name="Nelson D.L."/>
            <person name="Weinstock G.M."/>
            <person name="Sakaki Y."/>
            <person name="Fujiyama A."/>
            <person name="Hattori M."/>
            <person name="Yada T."/>
            <person name="Toyoda A."/>
            <person name="Itoh T."/>
            <person name="Kawagoe C."/>
            <person name="Watanabe H."/>
            <person name="Totoki Y."/>
            <person name="Taylor T."/>
            <person name="Weissenbach J."/>
            <person name="Heilig R."/>
            <person name="Saurin W."/>
            <person name="Artiguenave F."/>
            <person name="Brottier P."/>
            <person name="Bruls T."/>
            <person name="Pelletier E."/>
            <person name="Robert C."/>
            <person name="Wincker P."/>
            <person name="Smith D.R."/>
            <person name="Doucette-Stamm L."/>
            <person name="Rubenfield M."/>
            <person name="Weinstock K."/>
            <person name="Lee H.M."/>
            <person name="Dubois J."/>
            <person name="Rosenthal A."/>
            <person name="Platzer M."/>
            <person name="Nyakatura G."/>
            <person name="Taudien S."/>
            <person name="Rump A."/>
            <person name="Yang H."/>
            <person name="Yu J."/>
            <person name="Wang J."/>
            <person name="Huang G."/>
            <person name="Gu J."/>
            <person name="Hood L."/>
            <person name="Rowen L."/>
            <person name="Madan A."/>
            <person name="Qin S."/>
            <person name="Davis R.W."/>
            <person name="Federspiel N.A."/>
            <person name="Abola A.P."/>
            <person name="Proctor M.J."/>
            <person name="Myers R.M."/>
            <person name="Schmutz J."/>
            <person name="Dickson M."/>
            <person name="Grimwood J."/>
            <person name="Cox D.R."/>
            <person name="Olson M.V."/>
            <person name="Kaul R."/>
            <person name="Raymond C."/>
            <person name="Shimizu N."/>
            <person name="Kawasaki K."/>
            <person name="Minoshima S."/>
            <person name="Evans G.A."/>
            <person name="Athanasiou M."/>
            <person name="Schultz R."/>
            <person name="Roe B.A."/>
            <person name="Chen F."/>
            <person name="Pan H."/>
            <person name="Ramser J."/>
            <person name="Lehrach H."/>
            <person name="Reinhardt R."/>
            <person name="McCombie W.R."/>
            <person name="de la Bastide M."/>
            <person name="Dedhia N."/>
            <person name="Blocker H."/>
            <person name="Hornischer K."/>
            <person name="Nordsiek G."/>
            <person name="Agarwala R."/>
            <person name="Aravind L."/>
            <person name="Bailey J.A."/>
            <person name="Bateman A."/>
            <person name="Batzoglou S."/>
            <person name="Birney E."/>
            <person name="Bork P."/>
            <person name="Brown D.G."/>
            <person name="Burge C.B."/>
            <person name="Cerutti L."/>
            <person name="Chen H.C."/>
            <person name="Church D."/>
            <person name="Clamp M."/>
            <person name="Copley R.R."/>
            <person name="Doerks T."/>
            <person name="Eddy S.R."/>
            <person name="Eichler E.E."/>
            <person name="Furey T.S."/>
            <person name="Galagan J."/>
            <person name="Gilbert J.G."/>
            <person name="Harmon C."/>
            <person name="Hayashizaki Y."/>
            <person name="Haussler D."/>
            <person name="Hermjakob H."/>
            <person name="Hokamp K."/>
            <person name="Jang W."/>
            <person name="Johnson L.S."/>
            <person name="Jones T.A."/>
            <person name="Kasif S."/>
            <person name="Kaspryzk A."/>
            <person name="Kennedy S."/>
            <person name="Kent W.J."/>
            <person name="Kitts P."/>
            <person name="Koonin E.V."/>
            <person name="Korf I."/>
            <person name="Kulp D."/>
            <person name="Lancet D."/>
            <person name="Lowe T.M."/>
            <person name="McLysaght A."/>
            <person name="Mikkelsen T."/>
            <person name="Moran J.V."/>
            <person name="Mulder N."/>
            <person name="Pollara V.J."/>
            <person name="Ponting C.P."/>
            <person name="Schuler G."/>
            <person name="Schultz J."/>
            <person name="Slater G."/>
            <person name="Smit A.F."/>
            <person name="Stupka E."/>
            <person name="Szustakowski J."/>
            <person name="Thierry-Mieg D."/>
            <person name="Thierry-Mieg J."/>
            <person name="Wagner L."/>
            <person name="Wallis J."/>
            <person name="Wheeler R."/>
            <person name="Williams A."/>
            <person name="Wolf Y.I."/>
            <person name="Wolfe K.H."/>
            <person name="Yang S.P."/>
            <person name="Yeh R.F."/>
            <person name="Collins F."/>
            <person name="Guyer M.S."/>
            <person name="Peterson J."/>
            <person name="Felsenfeld A."/>
            <person name="Wetterstrand K.A."/>
            <person name="Patrinos A."/>
            <person name="Morgan M.J."/>
            <person name="de Jong P."/>
            <person name="Catanese J.J."/>
            <person name="Osoegawa K."/>
            <person name="Shizuya H."/>
            <person name="Choi S."/>
            <person name="Chen Y.J."/>
        </authorList>
    </citation>
    <scope>NUCLEOTIDE SEQUENCE [LARGE SCALE GENOMIC DNA]</scope>
</reference>
<dbReference type="OrthoDB" id="285674at2759"/>
<evidence type="ECO:0007829" key="3">
    <source>
        <dbReference type="PeptideAtlas" id="A0A804HLK2"/>
    </source>
</evidence>
<proteinExistence type="evidence at protein level"/>
<dbReference type="Ensembl" id="ENST00000683691.1">
    <property type="protein sequence ID" value="ENSP00000508392.1"/>
    <property type="gene ID" value="ENSG00000144591.20"/>
</dbReference>
<dbReference type="EMBL" id="AC053503">
    <property type="status" value="NOT_ANNOTATED_CDS"/>
    <property type="molecule type" value="Genomic_DNA"/>
</dbReference>
<protein>
    <submittedName>
        <fullName evidence="1">GDP-mannose pyrophosphorylase A</fullName>
    </submittedName>
</protein>
<dbReference type="GeneTree" id="ENSGT00940000157018"/>
<dbReference type="HGNC" id="HGNC:22923">
    <property type="gene designation" value="GMPPA"/>
</dbReference>
<evidence type="ECO:0007829" key="4">
    <source>
        <dbReference type="ProteomicsDB" id="A0A804HLK2"/>
    </source>
</evidence>
<name>A0A804HLK2_HUMAN</name>
<accession>A0A804HLK2</accession>
<dbReference type="OpenTargets" id="ENSG00000144591"/>
<organism evidence="1 2">
    <name type="scientific">Homo sapiens</name>
    <name type="common">Human</name>
    <dbReference type="NCBI Taxonomy" id="9606"/>
    <lineage>
        <taxon>Eukaryota</taxon>
        <taxon>Metazoa</taxon>
        <taxon>Chordata</taxon>
        <taxon>Craniata</taxon>
        <taxon>Vertebrata</taxon>
        <taxon>Euteleostomi</taxon>
        <taxon>Mammalia</taxon>
        <taxon>Eutheria</taxon>
        <taxon>Euarchontoglires</taxon>
        <taxon>Primates</taxon>
        <taxon>Haplorrhini</taxon>
        <taxon>Catarrhini</taxon>
        <taxon>Hominidae</taxon>
        <taxon>Homo</taxon>
    </lineage>
</organism>
<dbReference type="Bgee" id="ENSG00000144591">
    <property type="expression patterns" value="Expressed in body of pancreas and 170 other cell types or tissues"/>
</dbReference>
<evidence type="ECO:0000313" key="1">
    <source>
        <dbReference type="Ensembl" id="ENSP00000508392.1"/>
    </source>
</evidence>
<reference evidence="1" key="4">
    <citation type="submission" date="2025-08" db="UniProtKB">
        <authorList>
            <consortium name="Ensembl"/>
        </authorList>
    </citation>
    <scope>IDENTIFICATION</scope>
</reference>
<sequence length="37" mass="4055">MLKAVILIGGPQKGEELASDLCLLRCPNHCFLWQGSL</sequence>
<dbReference type="Ensembl" id="ENST00000683691.1">
    <property type="protein sequence ID" value="ENSP00000508392.1"/>
    <property type="gene ID" value="ENSG00000144591.21"/>
</dbReference>
<reference evidence="1 2" key="2">
    <citation type="journal article" date="2004" name="Nature">
        <title>Finishing the euchromatic sequence of the human genome.</title>
        <authorList>
            <consortium name="International Human Genome Sequencing Consortium"/>
        </authorList>
    </citation>
    <scope>NUCLEOTIDE SEQUENCE [LARGE SCALE GENOMIC DNA]</scope>
</reference>
<keyword evidence="2" id="KW-1185">Reference proteome</keyword>
<reference evidence="1 2" key="3">
    <citation type="journal article" date="2005" name="Nature">
        <title>Generation and annotation of the DNA sequences of human chromosomes 2 and 4.</title>
        <authorList>
            <person name="Hillier L.W."/>
            <person name="Graves T.A."/>
            <person name="Fulton R.S."/>
            <person name="Fulton L.A."/>
            <person name="Pepin K.H."/>
            <person name="Minx P."/>
            <person name="Wagner-McPherson C."/>
            <person name="Layman D."/>
            <person name="Wylie K."/>
            <person name="Sekhon M."/>
            <person name="Becker M.C."/>
            <person name="Fewell G.A."/>
            <person name="Delehaunty K.D."/>
            <person name="Miner T.L."/>
            <person name="Nash W.E."/>
            <person name="Kremitzki C."/>
            <person name="Oddy L."/>
            <person name="Du H."/>
            <person name="Sun H."/>
            <person name="Bradshaw-Cordum H."/>
            <person name="Ali J."/>
            <person name="Carter J."/>
            <person name="Cordes M."/>
            <person name="Harris A."/>
            <person name="Isak A."/>
            <person name="van Brunt A."/>
            <person name="Nguyen C."/>
            <person name="Du F."/>
            <person name="Courtney L."/>
            <person name="Kalicki J."/>
            <person name="Ozersky P."/>
            <person name="Abbott S."/>
            <person name="Armstrong J."/>
            <person name="Belter E.A."/>
            <person name="Caruso L."/>
            <person name="Cedroni M."/>
            <person name="Cotton M."/>
            <person name="Davidson T."/>
            <person name="Desai A."/>
            <person name="Elliott G."/>
            <person name="Erb T."/>
            <person name="Fronick C."/>
            <person name="Gaige T."/>
            <person name="Haakenson W."/>
            <person name="Haglund K."/>
            <person name="Holmes A."/>
            <person name="Harkins R."/>
            <person name="Kim K."/>
            <person name="Kruchowski S.S."/>
            <person name="Strong C.M."/>
            <person name="Grewal N."/>
            <person name="Goyea E."/>
            <person name="Hou S."/>
            <person name="Levy A."/>
            <person name="Martinka S."/>
            <person name="Mead K."/>
            <person name="McLellan M.D."/>
            <person name="Meyer R."/>
            <person name="Randall-Maher J."/>
            <person name="Tomlinson C."/>
            <person name="Dauphin-Kohlberg S."/>
            <person name="Kozlowicz-Reilly A."/>
            <person name="Shah N."/>
            <person name="Swearengen-Shahid S."/>
            <person name="Snider J."/>
            <person name="Strong J.T."/>
            <person name="Thompson J."/>
            <person name="Yoakum M."/>
            <person name="Leonard S."/>
            <person name="Pearman C."/>
            <person name="Trani L."/>
            <person name="Radionenko M."/>
            <person name="Waligorski J.E."/>
            <person name="Wang C."/>
            <person name="Rock S.M."/>
            <person name="Tin-Wollam A.M."/>
            <person name="Maupin R."/>
            <person name="Latreille P."/>
            <person name="Wendl M.C."/>
            <person name="Yang S.P."/>
            <person name="Pohl C."/>
            <person name="Wallis J.W."/>
            <person name="Spieth J."/>
            <person name="Bieri T.A."/>
            <person name="Berkowicz N."/>
            <person name="Nelson J.O."/>
            <person name="Osborne J."/>
            <person name="Ding L."/>
            <person name="Meyer R."/>
            <person name="Sabo A."/>
            <person name="Shotland Y."/>
            <person name="Sinha P."/>
            <person name="Wohldmann P.E."/>
            <person name="Cook L.L."/>
            <person name="Hickenbotham M.T."/>
            <person name="Eldred J."/>
            <person name="Williams D."/>
            <person name="Jones T.A."/>
            <person name="She X."/>
            <person name="Ciccarelli F.D."/>
            <person name="Izaurralde E."/>
            <person name="Taylor J."/>
            <person name="Schmutz J."/>
            <person name="Myers R.M."/>
            <person name="Cox D.R."/>
            <person name="Huang X."/>
            <person name="McPherson J.D."/>
            <person name="Mardis E.R."/>
            <person name="Clifton S.W."/>
            <person name="Warren W.C."/>
            <person name="Chinwalla A.T."/>
            <person name="Eddy S.R."/>
            <person name="Marra M.A."/>
            <person name="Ovcharenko I."/>
            <person name="Furey T.S."/>
            <person name="Miller W."/>
            <person name="Eichler E.E."/>
            <person name="Bork P."/>
            <person name="Suyama M."/>
            <person name="Torrents D."/>
            <person name="Waterston R.H."/>
            <person name="Wilson R.K."/>
        </authorList>
    </citation>
    <scope>NUCLEOTIDE SEQUENCE [LARGE SCALE GENOMIC DNA]</scope>
</reference>
<keyword evidence="3 4" id="KW-1267">Proteomics identification</keyword>
<evidence type="ECO:0000313" key="2">
    <source>
        <dbReference type="Proteomes" id="UP000005640"/>
    </source>
</evidence>
<dbReference type="AlphaFoldDB" id="A0A804HLK2"/>